<dbReference type="PANTHER" id="PTHR22669">
    <property type="entry name" value="DELTA/SERRATE/LAG-2 DOMAIN PROTEIN"/>
    <property type="match status" value="1"/>
</dbReference>
<evidence type="ECO:0000259" key="10">
    <source>
        <dbReference type="PROSITE" id="PS51051"/>
    </source>
</evidence>
<dbReference type="PANTHER" id="PTHR22669:SF15">
    <property type="entry name" value="DELTA-LIKE PROTEIN"/>
    <property type="match status" value="1"/>
</dbReference>
<dbReference type="PROSITE" id="PS01186">
    <property type="entry name" value="EGF_2"/>
    <property type="match status" value="1"/>
</dbReference>
<keyword evidence="3 7" id="KW-0677">Repeat</keyword>
<comment type="function">
    <text evidence="7">Putative Notch ligand involved in the mediation of Notch signaling.</text>
</comment>
<dbReference type="Gene3D" id="2.10.25.10">
    <property type="entry name" value="Laminin"/>
    <property type="match status" value="1"/>
</dbReference>
<gene>
    <name evidence="11 13" type="primary">dsl-7</name>
    <name evidence="11" type="ORF">CELE_F15B9.9</name>
    <name evidence="13" type="ORF">F15B9.9</name>
</gene>
<dbReference type="FunCoup" id="Q7YXD2">
    <property type="interactions" value="4"/>
</dbReference>
<dbReference type="PaxDb" id="6239-F15B9.9"/>
<dbReference type="PROSITE" id="PS51051">
    <property type="entry name" value="DSL"/>
    <property type="match status" value="1"/>
</dbReference>
<dbReference type="OMA" id="RCNILGN"/>
<dbReference type="Gene3D" id="2.10.25.140">
    <property type="match status" value="1"/>
</dbReference>
<dbReference type="Pfam" id="PF01414">
    <property type="entry name" value="DSL"/>
    <property type="match status" value="1"/>
</dbReference>
<feature type="chain" id="PRO_5004295098" description="Delta-like protein" evidence="8">
    <location>
        <begin position="19"/>
        <end position="313"/>
    </location>
</feature>
<feature type="disulfide bond" evidence="6">
    <location>
        <begin position="134"/>
        <end position="146"/>
    </location>
</feature>
<keyword evidence="7" id="KW-1133">Transmembrane helix</keyword>
<name>Q7YXD2_CAEEL</name>
<feature type="disulfide bond" evidence="6">
    <location>
        <begin position="121"/>
        <end position="130"/>
    </location>
</feature>
<dbReference type="GO" id="GO:0007219">
    <property type="term" value="P:Notch signaling pathway"/>
    <property type="evidence" value="ECO:0007669"/>
    <property type="project" value="InterPro"/>
</dbReference>
<evidence type="ECO:0000256" key="8">
    <source>
        <dbReference type="SAM" id="SignalP"/>
    </source>
</evidence>
<dbReference type="WormBase" id="F15B9.9">
    <property type="protein sequence ID" value="CE33998"/>
    <property type="gene ID" value="WBGene00001109"/>
    <property type="gene designation" value="dsl-7"/>
</dbReference>
<evidence type="ECO:0000256" key="1">
    <source>
        <dbReference type="ARBA" id="ARBA00022473"/>
    </source>
</evidence>
<dbReference type="STRING" id="6239.F15B9.9.1"/>
<evidence type="ECO:0000256" key="5">
    <source>
        <dbReference type="PROSITE-ProRule" id="PRU00076"/>
    </source>
</evidence>
<reference evidence="11 12" key="1">
    <citation type="journal article" date="1998" name="Science">
        <title>Genome sequence of the nematode C. elegans: a platform for investigating biology.</title>
        <authorList>
            <consortium name="The C. elegans sequencing consortium"/>
            <person name="Sulson J.E."/>
            <person name="Waterston R."/>
        </authorList>
    </citation>
    <scope>NUCLEOTIDE SEQUENCE [LARGE SCALE GENOMIC DNA]</scope>
    <source>
        <strain evidence="11 12">Bristol N2</strain>
    </source>
</reference>
<evidence type="ECO:0000256" key="6">
    <source>
        <dbReference type="PROSITE-ProRule" id="PRU00377"/>
    </source>
</evidence>
<keyword evidence="1 7" id="KW-0217">Developmental protein</keyword>
<dbReference type="Bgee" id="WBGene00001109">
    <property type="expression patterns" value="Expressed in pharyngeal muscle cell (C elegans) and 3 other cell types or tissues"/>
</dbReference>
<evidence type="ECO:0000313" key="11">
    <source>
        <dbReference type="EMBL" id="CAD91627.1"/>
    </source>
</evidence>
<dbReference type="InParanoid" id="Q7YXD2"/>
<accession>Q7YXD2</accession>
<evidence type="ECO:0000256" key="4">
    <source>
        <dbReference type="ARBA" id="ARBA00023157"/>
    </source>
</evidence>
<evidence type="ECO:0000259" key="9">
    <source>
        <dbReference type="PROSITE" id="PS50026"/>
    </source>
</evidence>
<dbReference type="SMART" id="SM00051">
    <property type="entry name" value="DSL"/>
    <property type="match status" value="1"/>
</dbReference>
<comment type="subcellular location">
    <subcellularLocation>
        <location evidence="7">Membrane</location>
        <topology evidence="7">Single-pass type I membrane protein</topology>
    </subcellularLocation>
</comment>
<dbReference type="GO" id="GO:0005886">
    <property type="term" value="C:plasma membrane"/>
    <property type="evidence" value="ECO:0000318"/>
    <property type="project" value="GO_Central"/>
</dbReference>
<feature type="disulfide bond" evidence="5">
    <location>
        <begin position="199"/>
        <end position="208"/>
    </location>
</feature>
<keyword evidence="7" id="KW-0812">Transmembrane</keyword>
<proteinExistence type="predicted"/>
<evidence type="ECO:0000256" key="3">
    <source>
        <dbReference type="ARBA" id="ARBA00022737"/>
    </source>
</evidence>
<dbReference type="eggNOG" id="KOG1218">
    <property type="taxonomic scope" value="Eukaryota"/>
</dbReference>
<dbReference type="Proteomes" id="UP000001940">
    <property type="component" value="Chromosome V"/>
</dbReference>
<dbReference type="InterPro" id="IPR001774">
    <property type="entry name" value="DSL"/>
</dbReference>
<dbReference type="CTD" id="3565725"/>
<feature type="signal peptide" evidence="8">
    <location>
        <begin position="1"/>
        <end position="18"/>
    </location>
</feature>
<dbReference type="GO" id="GO:0001708">
    <property type="term" value="P:cell fate specification"/>
    <property type="evidence" value="ECO:0000318"/>
    <property type="project" value="GO_Central"/>
</dbReference>
<evidence type="ECO:0000313" key="13">
    <source>
        <dbReference type="WormBase" id="F15B9.9"/>
    </source>
</evidence>
<feature type="domain" description="DSL" evidence="10">
    <location>
        <begin position="119"/>
        <end position="163"/>
    </location>
</feature>
<keyword evidence="2 5" id="KW-0245">EGF-like domain</keyword>
<keyword evidence="12" id="KW-1185">Reference proteome</keyword>
<protein>
    <recommendedName>
        <fullName evidence="7">Delta-like protein</fullName>
    </recommendedName>
</protein>
<dbReference type="HOGENOM" id="CLU_077229_0_0_1"/>
<dbReference type="UCSC" id="F15B9.9">
    <property type="organism name" value="c. elegans"/>
</dbReference>
<dbReference type="FunFam" id="2.10.25.10:FF:000946">
    <property type="entry name" value="Delta-like protein"/>
    <property type="match status" value="1"/>
</dbReference>
<dbReference type="OrthoDB" id="283575at2759"/>
<dbReference type="CDD" id="cd00054">
    <property type="entry name" value="EGF_CA"/>
    <property type="match status" value="1"/>
</dbReference>
<feature type="disulfide bond" evidence="6">
    <location>
        <begin position="154"/>
        <end position="163"/>
    </location>
</feature>
<evidence type="ECO:0000256" key="2">
    <source>
        <dbReference type="ARBA" id="ARBA00022536"/>
    </source>
</evidence>
<keyword evidence="7 8" id="KW-0732">Signal</keyword>
<organism evidence="11 12">
    <name type="scientific">Caenorhabditis elegans</name>
    <dbReference type="NCBI Taxonomy" id="6239"/>
    <lineage>
        <taxon>Eukaryota</taxon>
        <taxon>Metazoa</taxon>
        <taxon>Ecdysozoa</taxon>
        <taxon>Nematoda</taxon>
        <taxon>Chromadorea</taxon>
        <taxon>Rhabditida</taxon>
        <taxon>Rhabditina</taxon>
        <taxon>Rhabditomorpha</taxon>
        <taxon>Rhabditoidea</taxon>
        <taxon>Rhabditidae</taxon>
        <taxon>Peloderinae</taxon>
        <taxon>Caenorhabditis</taxon>
    </lineage>
</organism>
<dbReference type="GeneID" id="3565725"/>
<dbReference type="GO" id="GO:0005112">
    <property type="term" value="F:Notch binding"/>
    <property type="evidence" value="ECO:0007669"/>
    <property type="project" value="InterPro"/>
</dbReference>
<dbReference type="PROSITE" id="PS50026">
    <property type="entry name" value="EGF_3"/>
    <property type="match status" value="1"/>
</dbReference>
<feature type="domain" description="EGF-like" evidence="9">
    <location>
        <begin position="170"/>
        <end position="209"/>
    </location>
</feature>
<dbReference type="SUPFAM" id="SSF57196">
    <property type="entry name" value="EGF/Laminin"/>
    <property type="match status" value="1"/>
</dbReference>
<evidence type="ECO:0000313" key="12">
    <source>
        <dbReference type="Proteomes" id="UP000001940"/>
    </source>
</evidence>
<evidence type="ECO:0000256" key="7">
    <source>
        <dbReference type="RuleBase" id="RU280815"/>
    </source>
</evidence>
<dbReference type="InterPro" id="IPR000742">
    <property type="entry name" value="EGF"/>
</dbReference>
<dbReference type="AGR" id="WB:WBGene00001109"/>
<dbReference type="KEGG" id="cel:CELE_F15B9.9"/>
<dbReference type="PROSITE" id="PS00022">
    <property type="entry name" value="EGF_1"/>
    <property type="match status" value="1"/>
</dbReference>
<dbReference type="InterPro" id="IPR039178">
    <property type="entry name" value="Lag2"/>
</dbReference>
<dbReference type="EMBL" id="BX284605">
    <property type="protein sequence ID" value="CAD91627.1"/>
    <property type="molecule type" value="Genomic_DNA"/>
</dbReference>
<sequence length="313" mass="34906">MLTLWSLLLYTFIPLIQCTGYLELRLTSPYVRVLNVSVELAIGSEKSFYKVPLSPYYELAITNVPIEFDQPASIIIRSGPVKEIGLTDFVVSPKIFSTRKMSIVPPKAGLPFSGFRIDIKCDTNYFGAHCEHFCDEEQARSMGRRCNILGNIGCPIGVRGSKCDIELPIDSGICKCMNGGKCVNSFDSKLTADFPICECLNGFEGAACEKQMKIFEPKISTRLFESTARFHDLANVSVKNQLYDDKMDIYSKHVAPSFHVLQQGALNGKALRAPKKQKNTIIFDPVTLSFHPTKPISTPYFPKGRPVRLNSQS</sequence>
<comment type="caution">
    <text evidence="5">Lacks conserved residue(s) required for the propagation of feature annotation.</text>
</comment>
<keyword evidence="7" id="KW-0472">Membrane</keyword>
<dbReference type="PhylomeDB" id="Q7YXD2"/>
<dbReference type="RefSeq" id="NP_001023803.1">
    <property type="nucleotide sequence ID" value="NM_001028632.3"/>
</dbReference>
<keyword evidence="4 5" id="KW-1015">Disulfide bond</keyword>
<dbReference type="AlphaFoldDB" id="Q7YXD2"/>